<proteinExistence type="predicted"/>
<evidence type="ECO:0000313" key="1">
    <source>
        <dbReference type="EMBL" id="GGG59543.1"/>
    </source>
</evidence>
<name>A0A917GX55_9MICC</name>
<gene>
    <name evidence="1" type="ORF">GCM10011374_23060</name>
</gene>
<organism evidence="1 2">
    <name type="scientific">Kocuria dechangensis</name>
    <dbReference type="NCBI Taxonomy" id="1176249"/>
    <lineage>
        <taxon>Bacteria</taxon>
        <taxon>Bacillati</taxon>
        <taxon>Actinomycetota</taxon>
        <taxon>Actinomycetes</taxon>
        <taxon>Micrococcales</taxon>
        <taxon>Micrococcaceae</taxon>
        <taxon>Kocuria</taxon>
    </lineage>
</organism>
<sequence>MQLEGLAQDVEHVQLDQTLLRKPFGETGQGGLAGHGDVLLGWDGGRATGCGDGGAAVRCGGRGVRVRPSS</sequence>
<dbReference type="AlphaFoldDB" id="A0A917GX55"/>
<keyword evidence="2" id="KW-1185">Reference proteome</keyword>
<dbReference type="EMBL" id="BMEQ01000011">
    <property type="protein sequence ID" value="GGG59543.1"/>
    <property type="molecule type" value="Genomic_DNA"/>
</dbReference>
<accession>A0A917GX55</accession>
<reference evidence="1" key="2">
    <citation type="submission" date="2020-09" db="EMBL/GenBank/DDBJ databases">
        <authorList>
            <person name="Sun Q."/>
            <person name="Zhou Y."/>
        </authorList>
    </citation>
    <scope>NUCLEOTIDE SEQUENCE</scope>
    <source>
        <strain evidence="1">CGMCC 1.12187</strain>
    </source>
</reference>
<comment type="caution">
    <text evidence="1">The sequence shown here is derived from an EMBL/GenBank/DDBJ whole genome shotgun (WGS) entry which is preliminary data.</text>
</comment>
<protein>
    <submittedName>
        <fullName evidence="1">Uncharacterized protein</fullName>
    </submittedName>
</protein>
<reference evidence="1" key="1">
    <citation type="journal article" date="2014" name="Int. J. Syst. Evol. Microbiol.">
        <title>Complete genome sequence of Corynebacterium casei LMG S-19264T (=DSM 44701T), isolated from a smear-ripened cheese.</title>
        <authorList>
            <consortium name="US DOE Joint Genome Institute (JGI-PGF)"/>
            <person name="Walter F."/>
            <person name="Albersmeier A."/>
            <person name="Kalinowski J."/>
            <person name="Ruckert C."/>
        </authorList>
    </citation>
    <scope>NUCLEOTIDE SEQUENCE</scope>
    <source>
        <strain evidence="1">CGMCC 1.12187</strain>
    </source>
</reference>
<evidence type="ECO:0000313" key="2">
    <source>
        <dbReference type="Proteomes" id="UP000638848"/>
    </source>
</evidence>
<dbReference type="Proteomes" id="UP000638848">
    <property type="component" value="Unassembled WGS sequence"/>
</dbReference>